<gene>
    <name evidence="11" type="ORF">FHR24_000406</name>
</gene>
<evidence type="ECO:0000256" key="2">
    <source>
        <dbReference type="ARBA" id="ARBA00009033"/>
    </source>
</evidence>
<evidence type="ECO:0000259" key="10">
    <source>
        <dbReference type="Pfam" id="PF07670"/>
    </source>
</evidence>
<comment type="subcellular location">
    <subcellularLocation>
        <location evidence="1">Cell membrane</location>
        <topology evidence="1">Multi-pass membrane protein</topology>
    </subcellularLocation>
</comment>
<dbReference type="PANTHER" id="PTHR10590">
    <property type="entry name" value="SODIUM/NUCLEOSIDE COTRANSPORTER"/>
    <property type="match status" value="1"/>
</dbReference>
<dbReference type="Pfam" id="PF07662">
    <property type="entry name" value="Nucleos_tra2_C"/>
    <property type="match status" value="1"/>
</dbReference>
<name>A0ABX0UA62_9FLAO</name>
<evidence type="ECO:0000256" key="5">
    <source>
        <dbReference type="ARBA" id="ARBA00022989"/>
    </source>
</evidence>
<evidence type="ECO:0000259" key="8">
    <source>
        <dbReference type="Pfam" id="PF01773"/>
    </source>
</evidence>
<evidence type="ECO:0000256" key="3">
    <source>
        <dbReference type="ARBA" id="ARBA00022475"/>
    </source>
</evidence>
<dbReference type="Pfam" id="PF01773">
    <property type="entry name" value="Nucleos_tra2_N"/>
    <property type="match status" value="1"/>
</dbReference>
<comment type="caution">
    <text evidence="11">The sequence shown here is derived from an EMBL/GenBank/DDBJ whole genome shotgun (WGS) entry which is preliminary data.</text>
</comment>
<comment type="similarity">
    <text evidence="2">Belongs to the concentrative nucleoside transporter (CNT) (TC 2.A.41) family.</text>
</comment>
<proteinExistence type="inferred from homology"/>
<feature type="domain" description="Concentrative nucleoside transporter C-terminal" evidence="9">
    <location>
        <begin position="201"/>
        <end position="402"/>
    </location>
</feature>
<dbReference type="InterPro" id="IPR008276">
    <property type="entry name" value="C_nuclsd_transpt"/>
</dbReference>
<evidence type="ECO:0000313" key="11">
    <source>
        <dbReference type="EMBL" id="NIJ43967.1"/>
    </source>
</evidence>
<dbReference type="PANTHER" id="PTHR10590:SF4">
    <property type="entry name" value="SOLUTE CARRIER FAMILY 28 MEMBER 3"/>
    <property type="match status" value="1"/>
</dbReference>
<feature type="domain" description="Nucleoside transporter/FeoB GTPase Gate" evidence="10">
    <location>
        <begin position="95"/>
        <end position="192"/>
    </location>
</feature>
<feature type="domain" description="Concentrative nucleoside transporter N-terminal" evidence="8">
    <location>
        <begin position="8"/>
        <end position="80"/>
    </location>
</feature>
<evidence type="ECO:0000256" key="4">
    <source>
        <dbReference type="ARBA" id="ARBA00022692"/>
    </source>
</evidence>
<keyword evidence="4 7" id="KW-0812">Transmembrane</keyword>
<feature type="transmembrane region" description="Helical" evidence="7">
    <location>
        <begin position="262"/>
        <end position="283"/>
    </location>
</feature>
<evidence type="ECO:0000256" key="1">
    <source>
        <dbReference type="ARBA" id="ARBA00004651"/>
    </source>
</evidence>
<keyword evidence="12" id="KW-1185">Reference proteome</keyword>
<protein>
    <submittedName>
        <fullName evidence="11">CNT family concentrative nucleoside transporter</fullName>
    </submittedName>
</protein>
<dbReference type="RefSeq" id="WP_167183122.1">
    <property type="nucleotide sequence ID" value="NZ_JAASQL010000001.1"/>
</dbReference>
<evidence type="ECO:0000256" key="6">
    <source>
        <dbReference type="ARBA" id="ARBA00023136"/>
    </source>
</evidence>
<dbReference type="Pfam" id="PF07670">
    <property type="entry name" value="Gate"/>
    <property type="match status" value="1"/>
</dbReference>
<keyword evidence="6 7" id="KW-0472">Membrane</keyword>
<dbReference type="EMBL" id="JAASQL010000001">
    <property type="protein sequence ID" value="NIJ43967.1"/>
    <property type="molecule type" value="Genomic_DNA"/>
</dbReference>
<organism evidence="11 12">
    <name type="scientific">Wenyingzhuangia heitensis</name>
    <dbReference type="NCBI Taxonomy" id="1487859"/>
    <lineage>
        <taxon>Bacteria</taxon>
        <taxon>Pseudomonadati</taxon>
        <taxon>Bacteroidota</taxon>
        <taxon>Flavobacteriia</taxon>
        <taxon>Flavobacteriales</taxon>
        <taxon>Flavobacteriaceae</taxon>
        <taxon>Wenyingzhuangia</taxon>
    </lineage>
</organism>
<feature type="transmembrane region" description="Helical" evidence="7">
    <location>
        <begin position="169"/>
        <end position="189"/>
    </location>
</feature>
<evidence type="ECO:0000313" key="12">
    <source>
        <dbReference type="Proteomes" id="UP000745859"/>
    </source>
</evidence>
<feature type="transmembrane region" description="Helical" evidence="7">
    <location>
        <begin position="347"/>
        <end position="370"/>
    </location>
</feature>
<dbReference type="InterPro" id="IPR011657">
    <property type="entry name" value="CNT_C_dom"/>
</dbReference>
<dbReference type="InterPro" id="IPR011642">
    <property type="entry name" value="Gate_dom"/>
</dbReference>
<feature type="transmembrane region" description="Helical" evidence="7">
    <location>
        <begin position="195"/>
        <end position="217"/>
    </location>
</feature>
<feature type="transmembrane region" description="Helical" evidence="7">
    <location>
        <begin position="6"/>
        <end position="23"/>
    </location>
</feature>
<evidence type="ECO:0000256" key="7">
    <source>
        <dbReference type="SAM" id="Phobius"/>
    </source>
</evidence>
<accession>A0ABX0UA62</accession>
<evidence type="ECO:0000259" key="9">
    <source>
        <dbReference type="Pfam" id="PF07662"/>
    </source>
</evidence>
<keyword evidence="3" id="KW-1003">Cell membrane</keyword>
<dbReference type="InterPro" id="IPR002668">
    <property type="entry name" value="CNT_N_dom"/>
</dbReference>
<reference evidence="11 12" key="1">
    <citation type="submission" date="2020-03" db="EMBL/GenBank/DDBJ databases">
        <title>Genomic Encyclopedia of Type Strains, Phase IV (KMG-IV): sequencing the most valuable type-strain genomes for metagenomic binning, comparative biology and taxonomic classification.</title>
        <authorList>
            <person name="Goeker M."/>
        </authorList>
    </citation>
    <scope>NUCLEOTIDE SEQUENCE [LARGE SCALE GENOMIC DNA]</scope>
    <source>
        <strain evidence="11 12">DSM 101599</strain>
    </source>
</reference>
<keyword evidence="5 7" id="KW-1133">Transmembrane helix</keyword>
<sequence length="405" mass="42773">MERFIGVIGIIVLLLIAFLLSNNRKKINYGIVLKGFGLQLIFALVILKTPIGLPFFKYFDVAINKLLSYADKGGDFLFASFVTGQVESPIINFAVRVLPTIIFFSAFMSLLYHLGIMQFLIKGISKFVQKVLGTSGGETLSVVGSIFVGQTEAPLLVKPFVKSMTKSELMTVMVGGFATVAGGVMAIYVKMLTHIPGIAGHLMAASIMSAPAAIMIAKIICPETEKSLTTGAVVLKDEKKDCNAVEAVADGAIDGLKLAANIAAMLIAIVGMVALVDGLLSLIDLSLSQLLGYIFKPLAYLMGVSWDEAGVFGTLLGEKIALTELIAYKDLGEMVKNNQMSARTAQIASYALCGFANFASIGIQIGGIAGIAPNQKGKVAKLAFKAMIGGALASWITACIAGIIL</sequence>
<feature type="transmembrane region" description="Helical" evidence="7">
    <location>
        <begin position="382"/>
        <end position="404"/>
    </location>
</feature>
<dbReference type="Proteomes" id="UP000745859">
    <property type="component" value="Unassembled WGS sequence"/>
</dbReference>
<feature type="transmembrane region" description="Helical" evidence="7">
    <location>
        <begin position="101"/>
        <end position="121"/>
    </location>
</feature>
<feature type="transmembrane region" description="Helical" evidence="7">
    <location>
        <begin position="35"/>
        <end position="56"/>
    </location>
</feature>